<dbReference type="PROSITE" id="PS51186">
    <property type="entry name" value="GNAT"/>
    <property type="match status" value="1"/>
</dbReference>
<keyword evidence="2" id="KW-0012">Acyltransferase</keyword>
<dbReference type="NCBIfam" id="TIGR01575">
    <property type="entry name" value="rimI"/>
    <property type="match status" value="1"/>
</dbReference>
<evidence type="ECO:0000256" key="1">
    <source>
        <dbReference type="ARBA" id="ARBA00022679"/>
    </source>
</evidence>
<dbReference type="Proteomes" id="UP000809273">
    <property type="component" value="Unassembled WGS sequence"/>
</dbReference>
<feature type="domain" description="N-acetyltransferase" evidence="3">
    <location>
        <begin position="20"/>
        <end position="163"/>
    </location>
</feature>
<dbReference type="InterPro" id="IPR016181">
    <property type="entry name" value="Acyl_CoA_acyltransferase"/>
</dbReference>
<keyword evidence="1" id="KW-0808">Transferase</keyword>
<sequence length="163" mass="18826">MSVDKREIKEWGVPSIITGSVMRSMDVSDLDQVMEIEENSFPTPWSIALFKREMELDFSHILVLEFNREIIGYINFWISAGEAHIMSIAVKEKYRKSGIGSYILQYSLNIARRLSGEYVYLEARISNSAAHALYRKNGFELIGIRRGYYTDTKEDALIMAREL</sequence>
<name>A0A9D8PM49_9DELT</name>
<dbReference type="InterPro" id="IPR006464">
    <property type="entry name" value="AcTrfase_RimI/Ard1"/>
</dbReference>
<dbReference type="Pfam" id="PF00583">
    <property type="entry name" value="Acetyltransf_1"/>
    <property type="match status" value="1"/>
</dbReference>
<accession>A0A9D8PM49</accession>
<evidence type="ECO:0000313" key="4">
    <source>
        <dbReference type="EMBL" id="MBN1572134.1"/>
    </source>
</evidence>
<keyword evidence="4" id="KW-0689">Ribosomal protein</keyword>
<gene>
    <name evidence="4" type="primary">rimI</name>
    <name evidence="4" type="ORF">JW984_02940</name>
</gene>
<dbReference type="EMBL" id="JAFGIX010000014">
    <property type="protein sequence ID" value="MBN1572134.1"/>
    <property type="molecule type" value="Genomic_DNA"/>
</dbReference>
<dbReference type="InterPro" id="IPR000182">
    <property type="entry name" value="GNAT_dom"/>
</dbReference>
<dbReference type="InterPro" id="IPR051556">
    <property type="entry name" value="N-term/lysine_N-AcTrnsfr"/>
</dbReference>
<dbReference type="AlphaFoldDB" id="A0A9D8PM49"/>
<proteinExistence type="predicted"/>
<dbReference type="Gene3D" id="3.40.630.30">
    <property type="match status" value="1"/>
</dbReference>
<evidence type="ECO:0000313" key="5">
    <source>
        <dbReference type="Proteomes" id="UP000809273"/>
    </source>
</evidence>
<evidence type="ECO:0000259" key="3">
    <source>
        <dbReference type="PROSITE" id="PS51186"/>
    </source>
</evidence>
<dbReference type="PANTHER" id="PTHR42919:SF8">
    <property type="entry name" value="N-ALPHA-ACETYLTRANSFERASE 50"/>
    <property type="match status" value="1"/>
</dbReference>
<dbReference type="GO" id="GO:0005840">
    <property type="term" value="C:ribosome"/>
    <property type="evidence" value="ECO:0007669"/>
    <property type="project" value="UniProtKB-KW"/>
</dbReference>
<protein>
    <submittedName>
        <fullName evidence="4">Ribosomal protein S18-alanine N-acetyltransferase</fullName>
    </submittedName>
</protein>
<dbReference type="CDD" id="cd04301">
    <property type="entry name" value="NAT_SF"/>
    <property type="match status" value="1"/>
</dbReference>
<evidence type="ECO:0000256" key="2">
    <source>
        <dbReference type="ARBA" id="ARBA00023315"/>
    </source>
</evidence>
<comment type="caution">
    <text evidence="4">The sequence shown here is derived from an EMBL/GenBank/DDBJ whole genome shotgun (WGS) entry which is preliminary data.</text>
</comment>
<keyword evidence="4" id="KW-0687">Ribonucleoprotein</keyword>
<dbReference type="GO" id="GO:0008080">
    <property type="term" value="F:N-acetyltransferase activity"/>
    <property type="evidence" value="ECO:0007669"/>
    <property type="project" value="InterPro"/>
</dbReference>
<dbReference type="PANTHER" id="PTHR42919">
    <property type="entry name" value="N-ALPHA-ACETYLTRANSFERASE"/>
    <property type="match status" value="1"/>
</dbReference>
<reference evidence="4" key="1">
    <citation type="journal article" date="2021" name="Environ. Microbiol.">
        <title>Genomic characterization of three novel Desulfobacterota classes expand the metabolic and phylogenetic diversity of the phylum.</title>
        <authorList>
            <person name="Murphy C.L."/>
            <person name="Biggerstaff J."/>
            <person name="Eichhorn A."/>
            <person name="Ewing E."/>
            <person name="Shahan R."/>
            <person name="Soriano D."/>
            <person name="Stewart S."/>
            <person name="VanMol K."/>
            <person name="Walker R."/>
            <person name="Walters P."/>
            <person name="Elshahed M.S."/>
            <person name="Youssef N.H."/>
        </authorList>
    </citation>
    <scope>NUCLEOTIDE SEQUENCE</scope>
    <source>
        <strain evidence="4">Zod_Metabat.24</strain>
    </source>
</reference>
<reference evidence="4" key="2">
    <citation type="submission" date="2021-01" db="EMBL/GenBank/DDBJ databases">
        <authorList>
            <person name="Hahn C.R."/>
            <person name="Youssef N.H."/>
            <person name="Elshahed M."/>
        </authorList>
    </citation>
    <scope>NUCLEOTIDE SEQUENCE</scope>
    <source>
        <strain evidence="4">Zod_Metabat.24</strain>
    </source>
</reference>
<dbReference type="SUPFAM" id="SSF55729">
    <property type="entry name" value="Acyl-CoA N-acyltransferases (Nat)"/>
    <property type="match status" value="1"/>
</dbReference>
<organism evidence="4 5">
    <name type="scientific">Candidatus Zymogenus saltonus</name>
    <dbReference type="NCBI Taxonomy" id="2844893"/>
    <lineage>
        <taxon>Bacteria</taxon>
        <taxon>Deltaproteobacteria</taxon>
        <taxon>Candidatus Zymogenia</taxon>
        <taxon>Candidatus Zymogeniales</taxon>
        <taxon>Candidatus Zymogenaceae</taxon>
        <taxon>Candidatus Zymogenus</taxon>
    </lineage>
</organism>